<evidence type="ECO:0000313" key="2">
    <source>
        <dbReference type="Proteomes" id="UP001549106"/>
    </source>
</evidence>
<dbReference type="PANTHER" id="PTHR35788">
    <property type="entry name" value="EXPORTED PROTEIN-RELATED"/>
    <property type="match status" value="1"/>
</dbReference>
<name>A0ABV2M059_9FIRM</name>
<comment type="caution">
    <text evidence="1">The sequence shown here is derived from an EMBL/GenBank/DDBJ whole genome shotgun (WGS) entry which is preliminary data.</text>
</comment>
<reference evidence="1 2" key="1">
    <citation type="submission" date="2024-06" db="EMBL/GenBank/DDBJ databases">
        <title>Genomic Encyclopedia of Type Strains, Phase IV (KMG-IV): sequencing the most valuable type-strain genomes for metagenomic binning, comparative biology and taxonomic classification.</title>
        <authorList>
            <person name="Goeker M."/>
        </authorList>
    </citation>
    <scope>NUCLEOTIDE SEQUENCE [LARGE SCALE GENOMIC DNA]</scope>
    <source>
        <strain evidence="1 2">DSM 29492</strain>
    </source>
</reference>
<dbReference type="Proteomes" id="UP001549106">
    <property type="component" value="Unassembled WGS sequence"/>
</dbReference>
<dbReference type="EMBL" id="JBEPMJ010000005">
    <property type="protein sequence ID" value="MET3749838.1"/>
    <property type="molecule type" value="Genomic_DNA"/>
</dbReference>
<accession>A0ABV2M059</accession>
<proteinExistence type="predicted"/>
<dbReference type="InterPro" id="IPR052913">
    <property type="entry name" value="Glycopeptide_resist_protein"/>
</dbReference>
<organism evidence="1 2">
    <name type="scientific">Blautia caecimuris</name>
    <dbReference type="NCBI Taxonomy" id="1796615"/>
    <lineage>
        <taxon>Bacteria</taxon>
        <taxon>Bacillati</taxon>
        <taxon>Bacillota</taxon>
        <taxon>Clostridia</taxon>
        <taxon>Lachnospirales</taxon>
        <taxon>Lachnospiraceae</taxon>
        <taxon>Blautia</taxon>
    </lineage>
</organism>
<dbReference type="RefSeq" id="WP_257464167.1">
    <property type="nucleotide sequence ID" value="NZ_JANJZT010000005.1"/>
</dbReference>
<gene>
    <name evidence="1" type="ORF">ABID24_001072</name>
</gene>
<dbReference type="InterPro" id="IPR007391">
    <property type="entry name" value="Vancomycin_resist_VanW"/>
</dbReference>
<dbReference type="PANTHER" id="PTHR35788:SF1">
    <property type="entry name" value="EXPORTED PROTEIN"/>
    <property type="match status" value="1"/>
</dbReference>
<evidence type="ECO:0000313" key="1">
    <source>
        <dbReference type="EMBL" id="MET3749838.1"/>
    </source>
</evidence>
<sequence>MMKKKNKWKITAAAILGTAGILTAGYLYWCTTLDDKVIWKDVSINGVALQGKTIEAAEKAVQEQFKKDYQDSEITVSLAEKNYEVKIFPVLSLNASREIREAYRPGHGKWYVRGMDKIKLKDQEPVSLEILPKASEPEKLDEAIRKTGIEKVNTVKETTWDQDKTSLTITIHKGRTGIKADLKELKEMLLQSLNAHEYETKLKCPEIKVTPAELELQPLHDKVYVKMSNAFLDRENNYAVVPSVQGVSFDVKEAEKQLKQADEGADVRISFAITEPELSTEQLTSMLYRDVLGSYTTYGGGSSGRIANIQLACGSCNDVILNPGDTFSYNDTVGERTIERGFQSAPVIANGQLVPGIGGGICQVSSTLYAACLNAGLEIVERYPHSKPVAYIPSGMDATVSWGTLDYKFKNNTEYPVKIQASYANGAISVQILGTREG</sequence>
<keyword evidence="2" id="KW-1185">Reference proteome</keyword>
<dbReference type="Pfam" id="PF04294">
    <property type="entry name" value="VanW"/>
    <property type="match status" value="1"/>
</dbReference>
<protein>
    <submittedName>
        <fullName evidence="1">Vancomycin resistance protein YoaR</fullName>
    </submittedName>
</protein>